<evidence type="ECO:0000313" key="3">
    <source>
        <dbReference type="Proteomes" id="UP000284842"/>
    </source>
</evidence>
<dbReference type="EMBL" id="NHTK01000957">
    <property type="protein sequence ID" value="PPR04354.1"/>
    <property type="molecule type" value="Genomic_DNA"/>
</dbReference>
<dbReference type="Gene3D" id="2.80.10.50">
    <property type="match status" value="2"/>
</dbReference>
<organism evidence="2 3">
    <name type="scientific">Panaeolus cyanescens</name>
    <dbReference type="NCBI Taxonomy" id="181874"/>
    <lineage>
        <taxon>Eukaryota</taxon>
        <taxon>Fungi</taxon>
        <taxon>Dikarya</taxon>
        <taxon>Basidiomycota</taxon>
        <taxon>Agaricomycotina</taxon>
        <taxon>Agaricomycetes</taxon>
        <taxon>Agaricomycetidae</taxon>
        <taxon>Agaricales</taxon>
        <taxon>Agaricineae</taxon>
        <taxon>Galeropsidaceae</taxon>
        <taxon>Panaeolus</taxon>
    </lineage>
</organism>
<reference evidence="2 3" key="1">
    <citation type="journal article" date="2018" name="Evol. Lett.">
        <title>Horizontal gene cluster transfer increased hallucinogenic mushroom diversity.</title>
        <authorList>
            <person name="Reynolds H.T."/>
            <person name="Vijayakumar V."/>
            <person name="Gluck-Thaler E."/>
            <person name="Korotkin H.B."/>
            <person name="Matheny P.B."/>
            <person name="Slot J.C."/>
        </authorList>
    </citation>
    <scope>NUCLEOTIDE SEQUENCE [LARGE SCALE GENOMIC DNA]</scope>
    <source>
        <strain evidence="2 3">2629</strain>
    </source>
</reference>
<dbReference type="SUPFAM" id="SSF50370">
    <property type="entry name" value="Ricin B-like lectins"/>
    <property type="match status" value="1"/>
</dbReference>
<comment type="caution">
    <text evidence="2">The sequence shown here is derived from an EMBL/GenBank/DDBJ whole genome shotgun (WGS) entry which is preliminary data.</text>
</comment>
<dbReference type="STRING" id="181874.A0A409YP16"/>
<dbReference type="PROSITE" id="PS50231">
    <property type="entry name" value="RICIN_B_LECTIN"/>
    <property type="match status" value="1"/>
</dbReference>
<feature type="domain" description="Ricin B lectin" evidence="1">
    <location>
        <begin position="115"/>
        <end position="248"/>
    </location>
</feature>
<dbReference type="Proteomes" id="UP000284842">
    <property type="component" value="Unassembled WGS sequence"/>
</dbReference>
<gene>
    <name evidence="2" type="ORF">CVT24_013206</name>
</gene>
<proteinExistence type="predicted"/>
<dbReference type="OrthoDB" id="6770063at2759"/>
<dbReference type="Pfam" id="PF00652">
    <property type="entry name" value="Ricin_B_lectin"/>
    <property type="match status" value="1"/>
</dbReference>
<protein>
    <recommendedName>
        <fullName evidence="1">Ricin B lectin domain-containing protein</fullName>
    </recommendedName>
</protein>
<keyword evidence="3" id="KW-1185">Reference proteome</keyword>
<dbReference type="AlphaFoldDB" id="A0A409YP16"/>
<evidence type="ECO:0000313" key="2">
    <source>
        <dbReference type="EMBL" id="PPR04354.1"/>
    </source>
</evidence>
<dbReference type="CDD" id="cd00161">
    <property type="entry name" value="beta-trefoil_Ricin-like"/>
    <property type="match status" value="1"/>
</dbReference>
<dbReference type="InterPro" id="IPR000772">
    <property type="entry name" value="Ricin_B_lectin"/>
</dbReference>
<sequence>MPLIVGKASFGTIPAGGSHTHYVSDDFVGSVETSDGAPGGTSGAGKLEAGFVMQYDDYCKTATCNTQTCTNTYGTFPMKVPPIVPPNPQPPFYACPGNQVAYTVEFCPGGNLLNPNTGITIHPNGNKSKCLDVRGAVFKNGTPVQIYDCNGTSAQKWVIRRGTTAIQVAGRNYCLDSSTTAKSGTKMKIWQCYPGIPAQTWSYSSLNNYISRLGADQCLDLTNGGLWNSNPVQTWRCSIDNKNQVWTV</sequence>
<dbReference type="SMART" id="SM00458">
    <property type="entry name" value="RICIN"/>
    <property type="match status" value="1"/>
</dbReference>
<evidence type="ECO:0000259" key="1">
    <source>
        <dbReference type="SMART" id="SM00458"/>
    </source>
</evidence>
<dbReference type="InterPro" id="IPR035992">
    <property type="entry name" value="Ricin_B-like_lectins"/>
</dbReference>
<name>A0A409YP16_9AGAR</name>
<accession>A0A409YP16</accession>
<dbReference type="InParanoid" id="A0A409YP16"/>